<evidence type="ECO:0000313" key="1">
    <source>
        <dbReference type="EMBL" id="EEF58819.1"/>
    </source>
</evidence>
<dbReference type="AlphaFoldDB" id="B9XN23"/>
<proteinExistence type="predicted"/>
<organism evidence="1 2">
    <name type="scientific">Pedosphaera parvula (strain Ellin514)</name>
    <dbReference type="NCBI Taxonomy" id="320771"/>
    <lineage>
        <taxon>Bacteria</taxon>
        <taxon>Pseudomonadati</taxon>
        <taxon>Verrucomicrobiota</taxon>
        <taxon>Pedosphaerae</taxon>
        <taxon>Pedosphaerales</taxon>
        <taxon>Pedosphaeraceae</taxon>
        <taxon>Pedosphaera</taxon>
    </lineage>
</organism>
<reference evidence="1 2" key="1">
    <citation type="journal article" date="2011" name="J. Bacteriol.">
        <title>Genome sequence of 'Pedosphaera parvula' Ellin514, an aerobic Verrucomicrobial isolate from pasture soil.</title>
        <authorList>
            <person name="Kant R."/>
            <person name="van Passel M.W."/>
            <person name="Sangwan P."/>
            <person name="Palva A."/>
            <person name="Lucas S."/>
            <person name="Copeland A."/>
            <person name="Lapidus A."/>
            <person name="Glavina Del Rio T."/>
            <person name="Dalin E."/>
            <person name="Tice H."/>
            <person name="Bruce D."/>
            <person name="Goodwin L."/>
            <person name="Pitluck S."/>
            <person name="Chertkov O."/>
            <person name="Larimer F.W."/>
            <person name="Land M.L."/>
            <person name="Hauser L."/>
            <person name="Brettin T.S."/>
            <person name="Detter J.C."/>
            <person name="Han S."/>
            <person name="de Vos W.M."/>
            <person name="Janssen P.H."/>
            <person name="Smidt H."/>
        </authorList>
    </citation>
    <scope>NUCLEOTIDE SEQUENCE [LARGE SCALE GENOMIC DNA]</scope>
    <source>
        <strain evidence="1 2">Ellin514</strain>
    </source>
</reference>
<dbReference type="Proteomes" id="UP000003688">
    <property type="component" value="Unassembled WGS sequence"/>
</dbReference>
<dbReference type="EMBL" id="ABOX02000037">
    <property type="protein sequence ID" value="EEF58819.1"/>
    <property type="molecule type" value="Genomic_DNA"/>
</dbReference>
<gene>
    <name evidence="1" type="ORF">Cflav_PD1992</name>
</gene>
<accession>B9XN23</accession>
<evidence type="ECO:0000313" key="2">
    <source>
        <dbReference type="Proteomes" id="UP000003688"/>
    </source>
</evidence>
<name>B9XN23_PEDPL</name>
<comment type="caution">
    <text evidence="1">The sequence shown here is derived from an EMBL/GenBank/DDBJ whole genome shotgun (WGS) entry which is preliminary data.</text>
</comment>
<keyword evidence="2" id="KW-1185">Reference proteome</keyword>
<protein>
    <submittedName>
        <fullName evidence="1">Uncharacterized protein</fullName>
    </submittedName>
</protein>
<sequence>MLVGVLLVVGGVIWFGTHREEKMEVRGNLSAEDLAGIKNAVRSELRREILPDFSLASVKELPATTLRRLQSKILLVEVQNSTNTVIVRIKSSHDPMESFSVINGTNGWHVQRIYWRL</sequence>